<protein>
    <submittedName>
        <fullName evidence="2">Uncharacterized protein</fullName>
    </submittedName>
</protein>
<accession>A0A2N1M9L9</accession>
<gene>
    <name evidence="2" type="ORF">RhiirC2_720618</name>
</gene>
<evidence type="ECO:0000313" key="2">
    <source>
        <dbReference type="EMBL" id="PKK58322.1"/>
    </source>
</evidence>
<feature type="compositionally biased region" description="Low complexity" evidence="1">
    <location>
        <begin position="307"/>
        <end position="316"/>
    </location>
</feature>
<dbReference type="VEuPathDB" id="FungiDB:RhiirFUN_019637"/>
<evidence type="ECO:0000256" key="1">
    <source>
        <dbReference type="SAM" id="MobiDB-lite"/>
    </source>
</evidence>
<organism evidence="2 3">
    <name type="scientific">Rhizophagus irregularis</name>
    <dbReference type="NCBI Taxonomy" id="588596"/>
    <lineage>
        <taxon>Eukaryota</taxon>
        <taxon>Fungi</taxon>
        <taxon>Fungi incertae sedis</taxon>
        <taxon>Mucoromycota</taxon>
        <taxon>Glomeromycotina</taxon>
        <taxon>Glomeromycetes</taxon>
        <taxon>Glomerales</taxon>
        <taxon>Glomeraceae</taxon>
        <taxon>Rhizophagus</taxon>
    </lineage>
</organism>
<sequence>MATAYKEYFYFDINGWIEQKKYQLSQRLDKEAHDLVKEILERQVTANQEHITATSVIYQGIEEDPWISQNDLRRVVDQAIGFASNLYAEEPSRQLKLLRILPQFEIAFEGVCSLRDIGVVKTNKERPLNSDEIEKNINELKGKLKKNTTTPINQHLYLGINNVNISELSWMDPLASQVISDESEVVKKLPGQFKHTFMKPVRQMVPLSLPSAVKRKCNEFVASFIENREIDLPRKLIHDGIWKETENELAIVAERVLDTLSDSWNNPAFGTNFVESLNEGTYVTNVIVPAIRATLKNLPLGKTTFVSSSERQSSASADRKGNGRSGRRPDVMFVMKHNGKNYELLFTECSRLSCTAQKERDDQVKLWREVNDGMYWTRKSCKPDKDEFGIIGLQIAGKKLYLSVLIRDMSEVHRYYRLHESEIPVQLSDPSIVKKFVESLLILRNILIVNMSILYNAPLKRSNRNVEKSSTVSSPKRDN</sequence>
<reference evidence="2 3" key="1">
    <citation type="submission" date="2016-04" db="EMBL/GenBank/DDBJ databases">
        <title>Genome analyses suggest a sexual origin of heterokaryosis in a supposedly ancient asexual fungus.</title>
        <authorList>
            <person name="Ropars J."/>
            <person name="Sedzielewska K."/>
            <person name="Noel J."/>
            <person name="Charron P."/>
            <person name="Farinelli L."/>
            <person name="Marton T."/>
            <person name="Kruger M."/>
            <person name="Pelin A."/>
            <person name="Brachmann A."/>
            <person name="Corradi N."/>
        </authorList>
    </citation>
    <scope>NUCLEOTIDE SEQUENCE [LARGE SCALE GENOMIC DNA]</scope>
    <source>
        <strain evidence="2 3">C2</strain>
    </source>
</reference>
<dbReference type="EMBL" id="LLXL01003677">
    <property type="protein sequence ID" value="PKK58322.1"/>
    <property type="molecule type" value="Genomic_DNA"/>
</dbReference>
<name>A0A2N1M9L9_9GLOM</name>
<dbReference type="VEuPathDB" id="FungiDB:RhiirA1_533049"/>
<dbReference type="VEuPathDB" id="FungiDB:FUN_012433"/>
<reference evidence="2 3" key="2">
    <citation type="submission" date="2017-10" db="EMBL/GenBank/DDBJ databases">
        <title>Extensive intraspecific genome diversity in a model arbuscular mycorrhizal fungus.</title>
        <authorList>
            <person name="Chen E.C.H."/>
            <person name="Morin E."/>
            <person name="Baudet D."/>
            <person name="Noel J."/>
            <person name="Ndikumana S."/>
            <person name="Charron P."/>
            <person name="St-Onge C."/>
            <person name="Giorgi J."/>
            <person name="Grigoriev I.V."/>
            <person name="Roux C."/>
            <person name="Martin F.M."/>
            <person name="Corradi N."/>
        </authorList>
    </citation>
    <scope>NUCLEOTIDE SEQUENCE [LARGE SCALE GENOMIC DNA]</scope>
    <source>
        <strain evidence="2 3">C2</strain>
    </source>
</reference>
<feature type="region of interest" description="Disordered" evidence="1">
    <location>
        <begin position="306"/>
        <end position="329"/>
    </location>
</feature>
<dbReference type="AlphaFoldDB" id="A0A2N1M9L9"/>
<proteinExistence type="predicted"/>
<dbReference type="Proteomes" id="UP000233469">
    <property type="component" value="Unassembled WGS sequence"/>
</dbReference>
<evidence type="ECO:0000313" key="3">
    <source>
        <dbReference type="Proteomes" id="UP000233469"/>
    </source>
</evidence>
<comment type="caution">
    <text evidence="2">The sequence shown here is derived from an EMBL/GenBank/DDBJ whole genome shotgun (WGS) entry which is preliminary data.</text>
</comment>